<sequence>MASFLQLLAKDIIRKYGTDFADLTIIFPNKRAGLFLAEELSRQIDRPVWMPEILTLTEYIEKHSGLKKAETLSLIIKLYKSYTAVSGSSEKFEDFYFWGNMLLADFDDIDKYLVDAKDLFSNLIALKELDLNFPYLTEEQIKAIHRFWKSFNPEKFSREQQEFLKVWDKLYATYTHFKTHLAETGICYEGMNERYFCEHIETYAHPAHILITGFNALNLCEKKIFSFWQDSGIARFYWDYDIYYTADEHQEAGHYIRENLKLFPNELDIEHFNNFRYNGKTIEYLAVPSTIGQAKLLPALTESLREENPRQTAIVLCEEQMLIPVMHSIPEYFSKINVTMGYPARNTSVAALISMLCDLKNYARQEGDTTYYYYKPVIALLNHKLIKDLCPEEIQQITNYINQKNIVYVIEKSLHFHELTRAIFSSDQHEKIPVYLLKILNLLTRSVLKEEADPIEKEFVFTVYTQIQNLQNTFEEEGIEPENKLYMQIINKVIGNLSIPFSGEPLEGLQLMGLMETRMLDFNHLIILSANEGILPKTTLPASFIPYNLRFGFRLPTPEHQDAVFAYYFYRLLQRSRDIHILYTSGVKGMNGGEMSRFLYQIKYESGLTVAERNFQNPISTQNPKEIRIGKTPPILHILERYTRSEDQTISPSALNTYMECSLKFYFKYIAQIKEKEELAEELDHRLLGNIFHECSESLYATIPGGEITKAAIDTILANGSLIEAHIRRSYLKVYDPKISRLIDSGSNELILGVIKKYLREMFSYDKKICPFRLLAMENRFHVPVKIGIEGQEKTVFVGGFIDRIDRTDQGIRVIDYKTGADTTAFKTIASVFDPANPTRNKAAFQTMVYCLMYDHVHPSEQPLIPGIYSTKLLFGKDYDFRLKCDKELIQNFRYYQQEFSDHLRQLLEELFSPEHPFCQTDNEKKCRTCSYAGICRR</sequence>
<dbReference type="InterPro" id="IPR038726">
    <property type="entry name" value="PDDEXK_AddAB-type"/>
</dbReference>
<dbReference type="InterPro" id="IPR011604">
    <property type="entry name" value="PDDEXK-like_dom_sf"/>
</dbReference>
<name>A0A412TVL2_9BACT</name>
<dbReference type="RefSeq" id="WP_118160075.1">
    <property type="nucleotide sequence ID" value="NZ_QRYC01000004.1"/>
</dbReference>
<evidence type="ECO:0000313" key="3">
    <source>
        <dbReference type="Proteomes" id="UP000284243"/>
    </source>
</evidence>
<protein>
    <submittedName>
        <fullName evidence="2">PD-(D/E)XK nuclease family protein</fullName>
    </submittedName>
</protein>
<dbReference type="InterPro" id="IPR027417">
    <property type="entry name" value="P-loop_NTPase"/>
</dbReference>
<gene>
    <name evidence="2" type="ORF">DWW57_05030</name>
</gene>
<comment type="caution">
    <text evidence="2">The sequence shown here is derived from an EMBL/GenBank/DDBJ whole genome shotgun (WGS) entry which is preliminary data.</text>
</comment>
<feature type="domain" description="PD-(D/E)XK endonuclease-like" evidence="1">
    <location>
        <begin position="649"/>
        <end position="937"/>
    </location>
</feature>
<dbReference type="Gene3D" id="3.90.320.10">
    <property type="match status" value="1"/>
</dbReference>
<proteinExistence type="predicted"/>
<dbReference type="AlphaFoldDB" id="A0A412TVL2"/>
<reference evidence="2 3" key="1">
    <citation type="submission" date="2018-08" db="EMBL/GenBank/DDBJ databases">
        <title>A genome reference for cultivated species of the human gut microbiota.</title>
        <authorList>
            <person name="Zou Y."/>
            <person name="Xue W."/>
            <person name="Luo G."/>
        </authorList>
    </citation>
    <scope>NUCLEOTIDE SEQUENCE [LARGE SCALE GENOMIC DNA]</scope>
    <source>
        <strain evidence="2 3">AF16-14</strain>
    </source>
</reference>
<dbReference type="Pfam" id="PF12705">
    <property type="entry name" value="PDDEXK_1"/>
    <property type="match status" value="1"/>
</dbReference>
<organism evidence="2 3">
    <name type="scientific">Odoribacter splanchnicus</name>
    <dbReference type="NCBI Taxonomy" id="28118"/>
    <lineage>
        <taxon>Bacteria</taxon>
        <taxon>Pseudomonadati</taxon>
        <taxon>Bacteroidota</taxon>
        <taxon>Bacteroidia</taxon>
        <taxon>Bacteroidales</taxon>
        <taxon>Odoribacteraceae</taxon>
        <taxon>Odoribacter</taxon>
    </lineage>
</organism>
<evidence type="ECO:0000313" key="2">
    <source>
        <dbReference type="EMBL" id="RGU57856.1"/>
    </source>
</evidence>
<dbReference type="SUPFAM" id="SSF52540">
    <property type="entry name" value="P-loop containing nucleoside triphosphate hydrolases"/>
    <property type="match status" value="1"/>
</dbReference>
<accession>A0A412TVL2</accession>
<evidence type="ECO:0000259" key="1">
    <source>
        <dbReference type="Pfam" id="PF12705"/>
    </source>
</evidence>
<dbReference type="Proteomes" id="UP000284243">
    <property type="component" value="Unassembled WGS sequence"/>
</dbReference>
<dbReference type="EMBL" id="QRYC01000004">
    <property type="protein sequence ID" value="RGU57856.1"/>
    <property type="molecule type" value="Genomic_DNA"/>
</dbReference>